<keyword evidence="3" id="KW-1185">Reference proteome</keyword>
<dbReference type="RefSeq" id="WP_197004839.1">
    <property type="nucleotide sequence ID" value="NZ_BONS01000017.1"/>
</dbReference>
<dbReference type="AlphaFoldDB" id="A0A8J7GIC8"/>
<feature type="chain" id="PRO_5035145453" description="Ig-like domain-containing protein" evidence="1">
    <location>
        <begin position="29"/>
        <end position="109"/>
    </location>
</feature>
<name>A0A8J7GIC8_9ACTN</name>
<dbReference type="EMBL" id="JADOUF010000001">
    <property type="protein sequence ID" value="MBG6138040.1"/>
    <property type="molecule type" value="Genomic_DNA"/>
</dbReference>
<sequence length="109" mass="11513">MRKSSVALAGVAMAVIAGSFVAAAPAQAAGPYYLTCESWSSTVWCEDTGPRTTITWKLNGNAVPSWNNLTSVRSSCRPGDRMAFAATRVYPGGTTTDTHSITCTNLPPR</sequence>
<organism evidence="2 3">
    <name type="scientific">Longispora fulva</name>
    <dbReference type="NCBI Taxonomy" id="619741"/>
    <lineage>
        <taxon>Bacteria</taxon>
        <taxon>Bacillati</taxon>
        <taxon>Actinomycetota</taxon>
        <taxon>Actinomycetes</taxon>
        <taxon>Micromonosporales</taxon>
        <taxon>Micromonosporaceae</taxon>
        <taxon>Longispora</taxon>
    </lineage>
</organism>
<comment type="caution">
    <text evidence="2">The sequence shown here is derived from an EMBL/GenBank/DDBJ whole genome shotgun (WGS) entry which is preliminary data.</text>
</comment>
<accession>A0A8J7GIC8</accession>
<feature type="signal peptide" evidence="1">
    <location>
        <begin position="1"/>
        <end position="28"/>
    </location>
</feature>
<gene>
    <name evidence="2" type="ORF">IW245_004234</name>
</gene>
<evidence type="ECO:0000313" key="3">
    <source>
        <dbReference type="Proteomes" id="UP000622552"/>
    </source>
</evidence>
<evidence type="ECO:0008006" key="4">
    <source>
        <dbReference type="Google" id="ProtNLM"/>
    </source>
</evidence>
<proteinExistence type="predicted"/>
<protein>
    <recommendedName>
        <fullName evidence="4">Ig-like domain-containing protein</fullName>
    </recommendedName>
</protein>
<dbReference type="Proteomes" id="UP000622552">
    <property type="component" value="Unassembled WGS sequence"/>
</dbReference>
<keyword evidence="1" id="KW-0732">Signal</keyword>
<reference evidence="2" key="1">
    <citation type="submission" date="2020-11" db="EMBL/GenBank/DDBJ databases">
        <title>Sequencing the genomes of 1000 actinobacteria strains.</title>
        <authorList>
            <person name="Klenk H.-P."/>
        </authorList>
    </citation>
    <scope>NUCLEOTIDE SEQUENCE</scope>
    <source>
        <strain evidence="2">DSM 45356</strain>
    </source>
</reference>
<evidence type="ECO:0000256" key="1">
    <source>
        <dbReference type="SAM" id="SignalP"/>
    </source>
</evidence>
<evidence type="ECO:0000313" key="2">
    <source>
        <dbReference type="EMBL" id="MBG6138040.1"/>
    </source>
</evidence>